<protein>
    <submittedName>
        <fullName evidence="2">Uncharacterized protein</fullName>
    </submittedName>
</protein>
<accession>A0ABD3VWE1</accession>
<reference evidence="2 3" key="1">
    <citation type="submission" date="2024-11" db="EMBL/GenBank/DDBJ databases">
        <title>Chromosome-level genome assembly of the freshwater bivalve Anodonta woodiana.</title>
        <authorList>
            <person name="Chen X."/>
        </authorList>
    </citation>
    <scope>NUCLEOTIDE SEQUENCE [LARGE SCALE GENOMIC DNA]</scope>
    <source>
        <strain evidence="2">MN2024</strain>
        <tissue evidence="2">Gills</tissue>
    </source>
</reference>
<keyword evidence="1" id="KW-1133">Transmembrane helix</keyword>
<gene>
    <name evidence="2" type="ORF">ACJMK2_043264</name>
</gene>
<keyword evidence="1" id="KW-0472">Membrane</keyword>
<evidence type="ECO:0000256" key="1">
    <source>
        <dbReference type="SAM" id="Phobius"/>
    </source>
</evidence>
<sequence>MLGKCCWVVPNGVWVVILRLVGLGTAYLLLIHFMEIPILIANYGSSVQKEITGTTEISIPGGSNKFLSSSNKNKVTHRQLYLGNSSKMENKTQLLNGRIMKKSKLISDVNYCPVNDEGRNMCNINLTNAGLLHICTPMKICNVNQNIALNSIRTKTDPSFKICTYPLERDIFISHSGDQKAYEKEPILRYFSLLARAMERAVIDIEPINESFIHLEENVARSNFLDKILLLRHAITDSIFPRENAAWKRSVLKQKITFIFLKYKPYCEECRDLAFYFVCGLFEIMVSKK</sequence>
<organism evidence="2 3">
    <name type="scientific">Sinanodonta woodiana</name>
    <name type="common">Chinese pond mussel</name>
    <name type="synonym">Anodonta woodiana</name>
    <dbReference type="NCBI Taxonomy" id="1069815"/>
    <lineage>
        <taxon>Eukaryota</taxon>
        <taxon>Metazoa</taxon>
        <taxon>Spiralia</taxon>
        <taxon>Lophotrochozoa</taxon>
        <taxon>Mollusca</taxon>
        <taxon>Bivalvia</taxon>
        <taxon>Autobranchia</taxon>
        <taxon>Heteroconchia</taxon>
        <taxon>Palaeoheterodonta</taxon>
        <taxon>Unionida</taxon>
        <taxon>Unionoidea</taxon>
        <taxon>Unionidae</taxon>
        <taxon>Unioninae</taxon>
        <taxon>Sinanodonta</taxon>
    </lineage>
</organism>
<comment type="caution">
    <text evidence="2">The sequence shown here is derived from an EMBL/GenBank/DDBJ whole genome shotgun (WGS) entry which is preliminary data.</text>
</comment>
<evidence type="ECO:0000313" key="2">
    <source>
        <dbReference type="EMBL" id="KAL3865917.1"/>
    </source>
</evidence>
<proteinExistence type="predicted"/>
<keyword evidence="1" id="KW-0812">Transmembrane</keyword>
<evidence type="ECO:0000313" key="3">
    <source>
        <dbReference type="Proteomes" id="UP001634394"/>
    </source>
</evidence>
<name>A0ABD3VWE1_SINWO</name>
<keyword evidence="3" id="KW-1185">Reference proteome</keyword>
<dbReference type="EMBL" id="JBJQND010000009">
    <property type="protein sequence ID" value="KAL3865917.1"/>
    <property type="molecule type" value="Genomic_DNA"/>
</dbReference>
<dbReference type="Proteomes" id="UP001634394">
    <property type="component" value="Unassembled WGS sequence"/>
</dbReference>
<dbReference type="AlphaFoldDB" id="A0ABD3VWE1"/>
<feature type="transmembrane region" description="Helical" evidence="1">
    <location>
        <begin position="12"/>
        <end position="30"/>
    </location>
</feature>